<evidence type="ECO:0000313" key="4">
    <source>
        <dbReference type="EMBL" id="OGL44225.1"/>
    </source>
</evidence>
<comment type="subunit">
    <text evidence="2">Homotetramer.</text>
</comment>
<reference evidence="4 5" key="1">
    <citation type="journal article" date="2016" name="Nat. Commun.">
        <title>Thousands of microbial genomes shed light on interconnected biogeochemical processes in an aquifer system.</title>
        <authorList>
            <person name="Anantharaman K."/>
            <person name="Brown C.T."/>
            <person name="Hug L.A."/>
            <person name="Sharon I."/>
            <person name="Castelle C.J."/>
            <person name="Probst A.J."/>
            <person name="Thomas B.C."/>
            <person name="Singh A."/>
            <person name="Wilkins M.J."/>
            <person name="Karaoz U."/>
            <person name="Brodie E.L."/>
            <person name="Williams K.H."/>
            <person name="Hubbard S.S."/>
            <person name="Banfield J.F."/>
        </authorList>
    </citation>
    <scope>NUCLEOTIDE SEQUENCE [LARGE SCALE GENOMIC DNA]</scope>
</reference>
<dbReference type="InterPro" id="IPR000424">
    <property type="entry name" value="Primosome_PriB/ssb"/>
</dbReference>
<comment type="caution">
    <text evidence="4">The sequence shown here is derived from an EMBL/GenBank/DDBJ whole genome shotgun (WGS) entry which is preliminary data.</text>
</comment>
<dbReference type="PANTHER" id="PTHR10302:SF0">
    <property type="entry name" value="SINGLE-STRANDED DNA-BINDING PROTEIN, MITOCHONDRIAL"/>
    <property type="match status" value="1"/>
</dbReference>
<dbReference type="Pfam" id="PF00436">
    <property type="entry name" value="SSB"/>
    <property type="match status" value="1"/>
</dbReference>
<dbReference type="Gene3D" id="2.40.50.140">
    <property type="entry name" value="Nucleic acid-binding proteins"/>
    <property type="match status" value="1"/>
</dbReference>
<evidence type="ECO:0000256" key="1">
    <source>
        <dbReference type="ARBA" id="ARBA00023125"/>
    </source>
</evidence>
<dbReference type="PROSITE" id="PS50935">
    <property type="entry name" value="SSB"/>
    <property type="match status" value="1"/>
</dbReference>
<name>A0A1F7RRQ4_9BACT</name>
<protein>
    <recommendedName>
        <fullName evidence="2 3">Single-stranded DNA-binding protein</fullName>
        <shortName evidence="2">SSB</shortName>
    </recommendedName>
</protein>
<dbReference type="EMBL" id="MGDD01000234">
    <property type="protein sequence ID" value="OGL44225.1"/>
    <property type="molecule type" value="Genomic_DNA"/>
</dbReference>
<keyword evidence="1 2" id="KW-0238">DNA-binding</keyword>
<dbReference type="PIRSF" id="PIRSF002070">
    <property type="entry name" value="SSB"/>
    <property type="match status" value="1"/>
</dbReference>
<dbReference type="Proteomes" id="UP000179266">
    <property type="component" value="Unassembled WGS sequence"/>
</dbReference>
<sequence length="124" mass="14104">MINSVTLVGNLGNDPGLKKLENGTLCSEFRIACNEIRNDNGEKVERTHWFSCDVYGKTAELCHKYLKKGSRVGIRGPLQYHAWKDEKGNQRSLVRINVRDIEFLDSKPANEKPGARVPVNMRDF</sequence>
<dbReference type="CDD" id="cd04496">
    <property type="entry name" value="SSB_OBF"/>
    <property type="match status" value="1"/>
</dbReference>
<comment type="caution">
    <text evidence="2">Lacks conserved residue(s) required for the propagation of feature annotation.</text>
</comment>
<accession>A0A1F7RRQ4</accession>
<dbReference type="GO" id="GO:0009295">
    <property type="term" value="C:nucleoid"/>
    <property type="evidence" value="ECO:0007669"/>
    <property type="project" value="TreeGrafter"/>
</dbReference>
<dbReference type="GO" id="GO:0003697">
    <property type="term" value="F:single-stranded DNA binding"/>
    <property type="evidence" value="ECO:0007669"/>
    <property type="project" value="UniProtKB-UniRule"/>
</dbReference>
<organism evidence="4 5">
    <name type="scientific">Candidatus Schekmanbacteria bacterium RBG_13_48_7</name>
    <dbReference type="NCBI Taxonomy" id="1817878"/>
    <lineage>
        <taxon>Bacteria</taxon>
        <taxon>Candidatus Schekmaniibacteriota</taxon>
    </lineage>
</organism>
<proteinExistence type="inferred from homology"/>
<dbReference type="NCBIfam" id="TIGR00621">
    <property type="entry name" value="ssb"/>
    <property type="match status" value="1"/>
</dbReference>
<dbReference type="PANTHER" id="PTHR10302">
    <property type="entry name" value="SINGLE-STRANDED DNA-BINDING PROTEIN"/>
    <property type="match status" value="1"/>
</dbReference>
<dbReference type="AlphaFoldDB" id="A0A1F7RRQ4"/>
<evidence type="ECO:0000256" key="3">
    <source>
        <dbReference type="PIRNR" id="PIRNR002070"/>
    </source>
</evidence>
<dbReference type="InterPro" id="IPR012340">
    <property type="entry name" value="NA-bd_OB-fold"/>
</dbReference>
<evidence type="ECO:0000313" key="5">
    <source>
        <dbReference type="Proteomes" id="UP000179266"/>
    </source>
</evidence>
<gene>
    <name evidence="4" type="ORF">A2161_03220</name>
</gene>
<dbReference type="SUPFAM" id="SSF50249">
    <property type="entry name" value="Nucleic acid-binding proteins"/>
    <property type="match status" value="1"/>
</dbReference>
<dbReference type="HAMAP" id="MF_00984">
    <property type="entry name" value="SSB"/>
    <property type="match status" value="1"/>
</dbReference>
<dbReference type="InterPro" id="IPR011344">
    <property type="entry name" value="ssDNA-bd"/>
</dbReference>
<dbReference type="GO" id="GO:0006260">
    <property type="term" value="P:DNA replication"/>
    <property type="evidence" value="ECO:0007669"/>
    <property type="project" value="InterPro"/>
</dbReference>
<evidence type="ECO:0000256" key="2">
    <source>
        <dbReference type="HAMAP-Rule" id="MF_00984"/>
    </source>
</evidence>